<evidence type="ECO:0000256" key="1">
    <source>
        <dbReference type="ARBA" id="ARBA00022741"/>
    </source>
</evidence>
<dbReference type="Gene3D" id="2.60.34.10">
    <property type="entry name" value="Substrate Binding Domain Of DNAk, Chain A, domain 1"/>
    <property type="match status" value="1"/>
</dbReference>
<proteinExistence type="inferred from homology"/>
<evidence type="ECO:0000313" key="6">
    <source>
        <dbReference type="EMBL" id="WUR02466.1"/>
    </source>
</evidence>
<dbReference type="Gene3D" id="3.90.640.10">
    <property type="entry name" value="Actin, Chain A, domain 4"/>
    <property type="match status" value="1"/>
</dbReference>
<dbReference type="Gene3D" id="3.30.420.40">
    <property type="match status" value="2"/>
</dbReference>
<keyword evidence="1 3" id="KW-0547">Nucleotide-binding</keyword>
<protein>
    <submittedName>
        <fullName evidence="6">Heat shock cognate 71 kDa protein</fullName>
    </submittedName>
</protein>
<keyword evidence="2 3" id="KW-0067">ATP-binding</keyword>
<keyword evidence="6" id="KW-0346">Stress response</keyword>
<dbReference type="PROSITE" id="PS00297">
    <property type="entry name" value="HSP70_1"/>
    <property type="match status" value="1"/>
</dbReference>
<dbReference type="PANTHER" id="PTHR19375">
    <property type="entry name" value="HEAT SHOCK PROTEIN 70KDA"/>
    <property type="match status" value="1"/>
</dbReference>
<accession>A0AAX4J969</accession>
<dbReference type="InterPro" id="IPR029047">
    <property type="entry name" value="HSP70_peptide-bd_sf"/>
</dbReference>
<evidence type="ECO:0000256" key="4">
    <source>
        <dbReference type="SAM" id="Coils"/>
    </source>
</evidence>
<dbReference type="RefSeq" id="XP_065328611.1">
    <property type="nucleotide sequence ID" value="XM_065472539.1"/>
</dbReference>
<dbReference type="EMBL" id="CP142726">
    <property type="protein sequence ID" value="WUR02466.1"/>
    <property type="molecule type" value="Genomic_DNA"/>
</dbReference>
<dbReference type="Pfam" id="PF00012">
    <property type="entry name" value="HSP70"/>
    <property type="match status" value="1"/>
</dbReference>
<dbReference type="Proteomes" id="UP001334084">
    <property type="component" value="Chromosome 1"/>
</dbReference>
<gene>
    <name evidence="6" type="ORF">VNE69_01402</name>
</gene>
<keyword evidence="7" id="KW-1185">Reference proteome</keyword>
<dbReference type="SUPFAM" id="SSF53067">
    <property type="entry name" value="Actin-like ATPase domain"/>
    <property type="match status" value="2"/>
</dbReference>
<organism evidence="6 7">
    <name type="scientific">Vairimorpha necatrix</name>
    <dbReference type="NCBI Taxonomy" id="6039"/>
    <lineage>
        <taxon>Eukaryota</taxon>
        <taxon>Fungi</taxon>
        <taxon>Fungi incertae sedis</taxon>
        <taxon>Microsporidia</taxon>
        <taxon>Nosematidae</taxon>
        <taxon>Vairimorpha</taxon>
    </lineage>
</organism>
<sequence>MNLLFLLNHILATKKPEAAVGIDLGTTFCCVSIFKENDKEASFLQFDNGEYTYPSVAYYNEVNGKPFYMTGWEAYTHNLSNAVPGRYFFGYKRAIGLADVKELSKEKKFQDSVTYKIKKIQEGNKSKTVFLIQDENNNELGVTDPVKLSCEVLKAIKSKIEMYYTIKNLVITVPAYFSGFQVEATQAAALEAGFVKPQIQREPVAAAYAYQIKKNLSQDSKEDKILVFDLGGGTFDISVVDFLGEMIVVETHDGDNYLGGENVNDALTKYFSKILKEKKNIEVTKNKTLELRLRRFVEEFKIKLCNGYTKEDKQEHKDNFVYSGMDSIEFSLTMSKFDELNKKFYDDISAKFNDEKYGMFRKEDDGSGQPPVDKDSISKILLVGGSTRIPYIKKLLKKTFPKATIYDDINADTIVAEGACLWSANKVNMLPENMSVAILDVAPLHVGVKVDSDFFQPVLTKGTIIPGSGVMEFTTSQDGQTKVRIEISQGFRHRFSDNNYLGFCELEVAPGQRRGEPRIAVTIKMSRDGTIEVSALDKVTEKTTGVTFESSVARLDNNKIAELLKDAEKNAEADRELKEIFDLLRQLEEEIRVVQAKVSQPGISEEDKLNIEGIVNGVQKWLDDNKTTASKPDLEDKINMFRESIKSILDKQPEQVEETKQVEEEKTGGREEL</sequence>
<name>A0AAX4J969_9MICR</name>
<feature type="region of interest" description="Disordered" evidence="5">
    <location>
        <begin position="649"/>
        <end position="673"/>
    </location>
</feature>
<feature type="coiled-coil region" evidence="4">
    <location>
        <begin position="570"/>
        <end position="597"/>
    </location>
</feature>
<evidence type="ECO:0000313" key="7">
    <source>
        <dbReference type="Proteomes" id="UP001334084"/>
    </source>
</evidence>
<dbReference type="GO" id="GO:0005524">
    <property type="term" value="F:ATP binding"/>
    <property type="evidence" value="ECO:0007669"/>
    <property type="project" value="UniProtKB-KW"/>
</dbReference>
<dbReference type="GO" id="GO:0140662">
    <property type="term" value="F:ATP-dependent protein folding chaperone"/>
    <property type="evidence" value="ECO:0007669"/>
    <property type="project" value="InterPro"/>
</dbReference>
<dbReference type="AlphaFoldDB" id="A0AAX4J969"/>
<keyword evidence="4" id="KW-0175">Coiled coil</keyword>
<dbReference type="InterPro" id="IPR013126">
    <property type="entry name" value="Hsp_70_fam"/>
</dbReference>
<dbReference type="PRINTS" id="PR00301">
    <property type="entry name" value="HEATSHOCK70"/>
</dbReference>
<dbReference type="InterPro" id="IPR043129">
    <property type="entry name" value="ATPase_NBD"/>
</dbReference>
<dbReference type="GeneID" id="90540266"/>
<dbReference type="InterPro" id="IPR029048">
    <property type="entry name" value="HSP70_C_sf"/>
</dbReference>
<evidence type="ECO:0000256" key="5">
    <source>
        <dbReference type="SAM" id="MobiDB-lite"/>
    </source>
</evidence>
<comment type="similarity">
    <text evidence="3">Belongs to the heat shock protein 70 family.</text>
</comment>
<dbReference type="PROSITE" id="PS01036">
    <property type="entry name" value="HSP70_3"/>
    <property type="match status" value="1"/>
</dbReference>
<evidence type="ECO:0000256" key="3">
    <source>
        <dbReference type="RuleBase" id="RU003322"/>
    </source>
</evidence>
<dbReference type="SUPFAM" id="SSF100934">
    <property type="entry name" value="Heat shock protein 70kD (HSP70), C-terminal subdomain"/>
    <property type="match status" value="1"/>
</dbReference>
<reference evidence="6" key="1">
    <citation type="journal article" date="2024" name="BMC Genomics">
        <title>Functional annotation of a divergent genome using sequence and structure-based similarity.</title>
        <authorList>
            <person name="Svedberg D."/>
            <person name="Winiger R.R."/>
            <person name="Berg A."/>
            <person name="Sharma H."/>
            <person name="Tellgren-Roth C."/>
            <person name="Debrunner-Vossbrinck B.A."/>
            <person name="Vossbrinck C.R."/>
            <person name="Barandun J."/>
        </authorList>
    </citation>
    <scope>NUCLEOTIDE SEQUENCE</scope>
    <source>
        <strain evidence="6">Illinois isolate</strain>
    </source>
</reference>
<evidence type="ECO:0000256" key="2">
    <source>
        <dbReference type="ARBA" id="ARBA00022840"/>
    </source>
</evidence>
<dbReference type="PROSITE" id="PS00329">
    <property type="entry name" value="HSP70_2"/>
    <property type="match status" value="1"/>
</dbReference>
<dbReference type="InterPro" id="IPR018181">
    <property type="entry name" value="Heat_shock_70_CS"/>
</dbReference>
<dbReference type="KEGG" id="vnx:VNE69_01402"/>
<dbReference type="SUPFAM" id="SSF100920">
    <property type="entry name" value="Heat shock protein 70kD (HSP70), peptide-binding domain"/>
    <property type="match status" value="1"/>
</dbReference>